<evidence type="ECO:0000256" key="3">
    <source>
        <dbReference type="ARBA" id="ARBA00023212"/>
    </source>
</evidence>
<dbReference type="InterPro" id="IPR034085">
    <property type="entry name" value="TOG"/>
</dbReference>
<name>A0A484MI12_9ASTE</name>
<dbReference type="Gene3D" id="1.25.10.10">
    <property type="entry name" value="Leucine-rich Repeat Variant"/>
    <property type="match status" value="2"/>
</dbReference>
<evidence type="ECO:0000313" key="6">
    <source>
        <dbReference type="Proteomes" id="UP000595140"/>
    </source>
</evidence>
<dbReference type="InterPro" id="IPR048491">
    <property type="entry name" value="XMAP215_CLASP_TOG"/>
</dbReference>
<organism evidence="5 6">
    <name type="scientific">Cuscuta campestris</name>
    <dbReference type="NCBI Taxonomy" id="132261"/>
    <lineage>
        <taxon>Eukaryota</taxon>
        <taxon>Viridiplantae</taxon>
        <taxon>Streptophyta</taxon>
        <taxon>Embryophyta</taxon>
        <taxon>Tracheophyta</taxon>
        <taxon>Spermatophyta</taxon>
        <taxon>Magnoliopsida</taxon>
        <taxon>eudicotyledons</taxon>
        <taxon>Gunneridae</taxon>
        <taxon>Pentapetalae</taxon>
        <taxon>asterids</taxon>
        <taxon>lamiids</taxon>
        <taxon>Solanales</taxon>
        <taxon>Convolvulaceae</taxon>
        <taxon>Cuscuteae</taxon>
        <taxon>Cuscuta</taxon>
        <taxon>Cuscuta subgen. Grammica</taxon>
        <taxon>Cuscuta sect. Cleistogrammica</taxon>
    </lineage>
</organism>
<gene>
    <name evidence="5" type="ORF">CCAM_LOCUS29392</name>
</gene>
<protein>
    <recommendedName>
        <fullName evidence="4">TOG domain-containing protein</fullName>
    </recommendedName>
</protein>
<sequence length="381" mass="41316">MIMKEHKNPKVLSEGLLWMITAIEDFGVSHLKLKDVIDFCKDVGLHSNAATRNATIKLIGVLHKFVGPDIKGFLSDLKPALLSALDAAYEKNPFEGTSSIPKRTVKASDSVCVSGGGLDSLPREDISGKITPALLKGLESSDWKIRLESIEGVNKILEEANKRIQPTGAGELFGALRCRLYDSNKNIIMSTLSTVGAVASSMGPAVEKSCKGILSNILKCLGDNKKHMRECALNTLDAWVAAIHLEKMVPYITASLTDAKICADGRKDLFDWSSKQLKAMKEFPEALFFLKPAASAMMGNSLAIVIERLRPDGGLQGSVELGKTITTVLSTKNNPMLGKSNAATPHFEDRKVFRVKSSRQESLMSSQGIGIQSQALINTPY</sequence>
<dbReference type="Proteomes" id="UP000595140">
    <property type="component" value="Unassembled WGS sequence"/>
</dbReference>
<evidence type="ECO:0000259" key="4">
    <source>
        <dbReference type="SMART" id="SM01349"/>
    </source>
</evidence>
<dbReference type="GO" id="GO:0005856">
    <property type="term" value="C:cytoskeleton"/>
    <property type="evidence" value="ECO:0007669"/>
    <property type="project" value="UniProtKB-SubCell"/>
</dbReference>
<dbReference type="Pfam" id="PF21041">
    <property type="entry name" value="XMAP215_CLASP_TOG"/>
    <property type="match status" value="1"/>
</dbReference>
<dbReference type="GO" id="GO:0051010">
    <property type="term" value="F:microtubule plus-end binding"/>
    <property type="evidence" value="ECO:0007669"/>
    <property type="project" value="InterPro"/>
</dbReference>
<proteinExistence type="predicted"/>
<dbReference type="InterPro" id="IPR016024">
    <property type="entry name" value="ARM-type_fold"/>
</dbReference>
<dbReference type="GO" id="GO:0030951">
    <property type="term" value="P:establishment or maintenance of microtubule cytoskeleton polarity"/>
    <property type="evidence" value="ECO:0007669"/>
    <property type="project" value="InterPro"/>
</dbReference>
<dbReference type="InterPro" id="IPR011989">
    <property type="entry name" value="ARM-like"/>
</dbReference>
<dbReference type="SMART" id="SM01349">
    <property type="entry name" value="TOG"/>
    <property type="match status" value="1"/>
</dbReference>
<evidence type="ECO:0000313" key="5">
    <source>
        <dbReference type="EMBL" id="VFQ87616.1"/>
    </source>
</evidence>
<dbReference type="OrthoDB" id="1677994at2759"/>
<keyword evidence="3" id="KW-0206">Cytoskeleton</keyword>
<feature type="domain" description="TOG" evidence="4">
    <location>
        <begin position="119"/>
        <end position="331"/>
    </location>
</feature>
<comment type="subcellular location">
    <subcellularLocation>
        <location evidence="1">Cytoplasm</location>
        <location evidence="1">Cytoskeleton</location>
    </subcellularLocation>
</comment>
<evidence type="ECO:0000256" key="2">
    <source>
        <dbReference type="ARBA" id="ARBA00022490"/>
    </source>
</evidence>
<dbReference type="PANTHER" id="PTHR12609">
    <property type="entry name" value="MICROTUBULE ASSOCIATED PROTEIN XMAP215"/>
    <property type="match status" value="1"/>
</dbReference>
<keyword evidence="2" id="KW-0963">Cytoplasm</keyword>
<dbReference type="GO" id="GO:0007051">
    <property type="term" value="P:spindle organization"/>
    <property type="evidence" value="ECO:0007669"/>
    <property type="project" value="InterPro"/>
</dbReference>
<dbReference type="GO" id="GO:0061863">
    <property type="term" value="F:microtubule plus end polymerase"/>
    <property type="evidence" value="ECO:0007669"/>
    <property type="project" value="InterPro"/>
</dbReference>
<accession>A0A484MI12</accession>
<dbReference type="AlphaFoldDB" id="A0A484MI12"/>
<reference evidence="5 6" key="1">
    <citation type="submission" date="2018-04" db="EMBL/GenBank/DDBJ databases">
        <authorList>
            <person name="Vogel A."/>
        </authorList>
    </citation>
    <scope>NUCLEOTIDE SEQUENCE [LARGE SCALE GENOMIC DNA]</scope>
</reference>
<dbReference type="SUPFAM" id="SSF48371">
    <property type="entry name" value="ARM repeat"/>
    <property type="match status" value="1"/>
</dbReference>
<dbReference type="EMBL" id="OOIL02003369">
    <property type="protein sequence ID" value="VFQ87616.1"/>
    <property type="molecule type" value="Genomic_DNA"/>
</dbReference>
<evidence type="ECO:0000256" key="1">
    <source>
        <dbReference type="ARBA" id="ARBA00004245"/>
    </source>
</evidence>
<dbReference type="InterPro" id="IPR045110">
    <property type="entry name" value="XMAP215"/>
</dbReference>
<keyword evidence="6" id="KW-1185">Reference proteome</keyword>
<dbReference type="GO" id="GO:0046785">
    <property type="term" value="P:microtubule polymerization"/>
    <property type="evidence" value="ECO:0007669"/>
    <property type="project" value="InterPro"/>
</dbReference>